<dbReference type="PANTHER" id="PTHR47221:SF5">
    <property type="entry name" value="FIBRINOGEN C-TERMINAL DOMAIN-CONTAINING PROTEIN"/>
    <property type="match status" value="1"/>
</dbReference>
<dbReference type="InterPro" id="IPR036056">
    <property type="entry name" value="Fibrinogen-like_C"/>
</dbReference>
<dbReference type="FunFam" id="3.90.215.10:FF:000001">
    <property type="entry name" value="Tenascin isoform 1"/>
    <property type="match status" value="1"/>
</dbReference>
<dbReference type="SMART" id="SM00186">
    <property type="entry name" value="FBG"/>
    <property type="match status" value="1"/>
</dbReference>
<dbReference type="GO" id="GO:0030674">
    <property type="term" value="F:protein-macromolecule adaptor activity"/>
    <property type="evidence" value="ECO:0007669"/>
    <property type="project" value="TreeGrafter"/>
</dbReference>
<dbReference type="GO" id="GO:0005201">
    <property type="term" value="F:extracellular matrix structural constituent"/>
    <property type="evidence" value="ECO:0007669"/>
    <property type="project" value="TreeGrafter"/>
</dbReference>
<organism evidence="6 7">
    <name type="scientific">Littorina saxatilis</name>
    <dbReference type="NCBI Taxonomy" id="31220"/>
    <lineage>
        <taxon>Eukaryota</taxon>
        <taxon>Metazoa</taxon>
        <taxon>Spiralia</taxon>
        <taxon>Lophotrochozoa</taxon>
        <taxon>Mollusca</taxon>
        <taxon>Gastropoda</taxon>
        <taxon>Caenogastropoda</taxon>
        <taxon>Littorinimorpha</taxon>
        <taxon>Littorinoidea</taxon>
        <taxon>Littorinidae</taxon>
        <taxon>Littorina</taxon>
    </lineage>
</organism>
<gene>
    <name evidence="6" type="ORF">V1264_002836</name>
</gene>
<sequence>MGKGARGGGGGGNLYTFLPLSLPGLPFHYRGENSSRRRRNILCYCFSTSQGKMQCVWVLVGVTVCGWWVQRAVGEESLCQSMAYRGLPVAVQNEHQCMILERLQQDAEAHKMQADTHFAQLLSRINKVEHSLVRKLSRRSHRSNVNSGTGFPSLKGVPVARDCYELWMSGVRVSGVYAVKLSSGLVQNVYCDMDTDGGGWTLIQRRFDGSLNFTRGWNDYAFGFGNVNSEFWLGNENLHSLTRDTNYTLRVDLWDWDGQHAYAKYSFMRVAGETDDYRLRLGAYNGTAGDSFSYHSGMRFTTPDRDHDLWWASCGKKDQSGWWFNACSYCSLNGVYHDLGNASTPRPPSPDGTHTGIQWFHWKADPTYSLQRVTMMLKPKVAVTLQRLGRLPDPVYG</sequence>
<evidence type="ECO:0000256" key="3">
    <source>
        <dbReference type="ARBA" id="ARBA00023157"/>
    </source>
</evidence>
<feature type="domain" description="Fibrinogen C-terminal" evidence="5">
    <location>
        <begin position="154"/>
        <end position="381"/>
    </location>
</feature>
<keyword evidence="2" id="KW-0964">Secreted</keyword>
<keyword evidence="4" id="KW-0325">Glycoprotein</keyword>
<dbReference type="NCBIfam" id="NF040941">
    <property type="entry name" value="GGGWT_bact"/>
    <property type="match status" value="1"/>
</dbReference>
<dbReference type="EMBL" id="JBAMIC010000012">
    <property type="protein sequence ID" value="KAK7098578.1"/>
    <property type="molecule type" value="Genomic_DNA"/>
</dbReference>
<evidence type="ECO:0000313" key="7">
    <source>
        <dbReference type="Proteomes" id="UP001374579"/>
    </source>
</evidence>
<dbReference type="PANTHER" id="PTHR47221">
    <property type="entry name" value="FIBRINOGEN ALPHA CHAIN"/>
    <property type="match status" value="1"/>
</dbReference>
<dbReference type="Pfam" id="PF00147">
    <property type="entry name" value="Fibrinogen_C"/>
    <property type="match status" value="1"/>
</dbReference>
<evidence type="ECO:0000256" key="1">
    <source>
        <dbReference type="ARBA" id="ARBA00004613"/>
    </source>
</evidence>
<dbReference type="GO" id="GO:0005577">
    <property type="term" value="C:fibrinogen complex"/>
    <property type="evidence" value="ECO:0007669"/>
    <property type="project" value="TreeGrafter"/>
</dbReference>
<evidence type="ECO:0000313" key="6">
    <source>
        <dbReference type="EMBL" id="KAK7098578.1"/>
    </source>
</evidence>
<dbReference type="PROSITE" id="PS51406">
    <property type="entry name" value="FIBRINOGEN_C_2"/>
    <property type="match status" value="1"/>
</dbReference>
<reference evidence="6 7" key="1">
    <citation type="submission" date="2024-02" db="EMBL/GenBank/DDBJ databases">
        <title>Chromosome-scale genome assembly of the rough periwinkle Littorina saxatilis.</title>
        <authorList>
            <person name="De Jode A."/>
            <person name="Faria R."/>
            <person name="Formenti G."/>
            <person name="Sims Y."/>
            <person name="Smith T.P."/>
            <person name="Tracey A."/>
            <person name="Wood J.M.D."/>
            <person name="Zagrodzka Z.B."/>
            <person name="Johannesson K."/>
            <person name="Butlin R.K."/>
            <person name="Leder E.H."/>
        </authorList>
    </citation>
    <scope>NUCLEOTIDE SEQUENCE [LARGE SCALE GENOMIC DNA]</scope>
    <source>
        <strain evidence="6">Snail1</strain>
        <tissue evidence="6">Muscle</tissue>
    </source>
</reference>
<evidence type="ECO:0000259" key="5">
    <source>
        <dbReference type="PROSITE" id="PS51406"/>
    </source>
</evidence>
<dbReference type="AlphaFoldDB" id="A0AAN9B4F7"/>
<evidence type="ECO:0000256" key="2">
    <source>
        <dbReference type="ARBA" id="ARBA00022525"/>
    </source>
</evidence>
<dbReference type="CDD" id="cd00087">
    <property type="entry name" value="FReD"/>
    <property type="match status" value="1"/>
</dbReference>
<evidence type="ECO:0000256" key="4">
    <source>
        <dbReference type="ARBA" id="ARBA00023180"/>
    </source>
</evidence>
<protein>
    <recommendedName>
        <fullName evidence="5">Fibrinogen C-terminal domain-containing protein</fullName>
    </recommendedName>
</protein>
<dbReference type="SUPFAM" id="SSF56496">
    <property type="entry name" value="Fibrinogen C-terminal domain-like"/>
    <property type="match status" value="1"/>
</dbReference>
<dbReference type="InterPro" id="IPR014716">
    <property type="entry name" value="Fibrinogen_a/b/g_C_1"/>
</dbReference>
<accession>A0AAN9B4F7</accession>
<name>A0AAN9B4F7_9CAEN</name>
<dbReference type="InterPro" id="IPR037579">
    <property type="entry name" value="FIB_ANG-like"/>
</dbReference>
<keyword evidence="3" id="KW-1015">Disulfide bond</keyword>
<dbReference type="Proteomes" id="UP001374579">
    <property type="component" value="Unassembled WGS sequence"/>
</dbReference>
<dbReference type="GO" id="GO:0034116">
    <property type="term" value="P:positive regulation of heterotypic cell-cell adhesion"/>
    <property type="evidence" value="ECO:0007669"/>
    <property type="project" value="TreeGrafter"/>
</dbReference>
<proteinExistence type="predicted"/>
<dbReference type="InterPro" id="IPR002181">
    <property type="entry name" value="Fibrinogen_a/b/g_C_dom"/>
</dbReference>
<comment type="subcellular location">
    <subcellularLocation>
        <location evidence="1">Secreted</location>
    </subcellularLocation>
</comment>
<keyword evidence="7" id="KW-1185">Reference proteome</keyword>
<dbReference type="Gene3D" id="3.90.215.10">
    <property type="entry name" value="Gamma Fibrinogen, chain A, domain 1"/>
    <property type="match status" value="1"/>
</dbReference>
<comment type="caution">
    <text evidence="6">The sequence shown here is derived from an EMBL/GenBank/DDBJ whole genome shotgun (WGS) entry which is preliminary data.</text>
</comment>